<keyword evidence="5" id="KW-0479">Metal-binding</keyword>
<keyword evidence="2 5" id="KW-0378">Hydrolase</keyword>
<dbReference type="InterPro" id="IPR033704">
    <property type="entry name" value="dUTPase_trimeric"/>
</dbReference>
<keyword evidence="5" id="KW-0460">Magnesium</keyword>
<dbReference type="Proteomes" id="UP001221546">
    <property type="component" value="Chromosome"/>
</dbReference>
<organism evidence="7 9">
    <name type="scientific">Bradyrhizobium brasilense</name>
    <dbReference type="NCBI Taxonomy" id="1419277"/>
    <lineage>
        <taxon>Bacteria</taxon>
        <taxon>Pseudomonadati</taxon>
        <taxon>Pseudomonadota</taxon>
        <taxon>Alphaproteobacteria</taxon>
        <taxon>Hyphomicrobiales</taxon>
        <taxon>Nitrobacteraceae</taxon>
        <taxon>Bradyrhizobium</taxon>
    </lineage>
</organism>
<dbReference type="EMBL" id="FMZW01000005">
    <property type="protein sequence ID" value="SDC81917.1"/>
    <property type="molecule type" value="Genomic_DNA"/>
</dbReference>
<dbReference type="UniPathway" id="UPA00610">
    <property type="reaction ID" value="UER00666"/>
</dbReference>
<dbReference type="GO" id="GO:0004170">
    <property type="term" value="F:dUTP diphosphatase activity"/>
    <property type="evidence" value="ECO:0007669"/>
    <property type="project" value="UniProtKB-UniRule"/>
</dbReference>
<comment type="similarity">
    <text evidence="1 5">Belongs to the dUTPase family.</text>
</comment>
<dbReference type="PANTHER" id="PTHR11241">
    <property type="entry name" value="DEOXYURIDINE 5'-TRIPHOSPHATE NUCLEOTIDOHYDROLASE"/>
    <property type="match status" value="1"/>
</dbReference>
<dbReference type="InterPro" id="IPR029054">
    <property type="entry name" value="dUTPase-like"/>
</dbReference>
<feature type="domain" description="dUTPase-like" evidence="6">
    <location>
        <begin position="21"/>
        <end position="151"/>
    </location>
</feature>
<evidence type="ECO:0000313" key="8">
    <source>
        <dbReference type="EMBL" id="WFU64069.1"/>
    </source>
</evidence>
<feature type="binding site" evidence="5">
    <location>
        <position position="85"/>
    </location>
    <ligand>
        <name>substrate</name>
    </ligand>
</feature>
<evidence type="ECO:0000256" key="2">
    <source>
        <dbReference type="ARBA" id="ARBA00022801"/>
    </source>
</evidence>
<feature type="binding site" evidence="5">
    <location>
        <begin position="89"/>
        <end position="91"/>
    </location>
    <ligand>
        <name>substrate</name>
    </ligand>
</feature>
<evidence type="ECO:0000256" key="5">
    <source>
        <dbReference type="HAMAP-Rule" id="MF_00116"/>
    </source>
</evidence>
<evidence type="ECO:0000256" key="1">
    <source>
        <dbReference type="ARBA" id="ARBA00006581"/>
    </source>
</evidence>
<name>A0A1R1QCC3_9BRAD</name>
<reference evidence="7 9" key="1">
    <citation type="submission" date="2016-10" db="EMBL/GenBank/DDBJ databases">
        <authorList>
            <person name="de Groot N.N."/>
        </authorList>
    </citation>
    <scope>NUCLEOTIDE SEQUENCE [LARGE SCALE GENOMIC DNA]</scope>
    <source>
        <strain evidence="7 9">R5</strain>
    </source>
</reference>
<accession>A0A1G6PRD3</accession>
<dbReference type="HAMAP" id="MF_00116">
    <property type="entry name" value="dUTPase_bact"/>
    <property type="match status" value="1"/>
</dbReference>
<comment type="cofactor">
    <cofactor evidence="5">
        <name>Mg(2+)</name>
        <dbReference type="ChEBI" id="CHEBI:18420"/>
    </cofactor>
</comment>
<dbReference type="AlphaFoldDB" id="A0A1R1QCC3"/>
<dbReference type="GO" id="GO:0046081">
    <property type="term" value="P:dUTP catabolic process"/>
    <property type="evidence" value="ECO:0007669"/>
    <property type="project" value="InterPro"/>
</dbReference>
<keyword evidence="3 5" id="KW-0546">Nucleotide metabolism</keyword>
<dbReference type="GO" id="GO:0006226">
    <property type="term" value="P:dUMP biosynthetic process"/>
    <property type="evidence" value="ECO:0007669"/>
    <property type="project" value="UniProtKB-UniRule"/>
</dbReference>
<dbReference type="InterPro" id="IPR008181">
    <property type="entry name" value="dUTPase"/>
</dbReference>
<comment type="pathway">
    <text evidence="5">Pyrimidine metabolism; dUMP biosynthesis; dUMP from dCTP (dUTP route): step 2/2.</text>
</comment>
<dbReference type="Gene3D" id="2.70.40.10">
    <property type="match status" value="1"/>
</dbReference>
<comment type="function">
    <text evidence="5">This enzyme is involved in nucleotide metabolism: it produces dUMP, the immediate precursor of thymidine nucleotides and it decreases the intracellular concentration of dUTP so that uracil cannot be incorporated into DNA.</text>
</comment>
<dbReference type="NCBIfam" id="TIGR00576">
    <property type="entry name" value="dut"/>
    <property type="match status" value="1"/>
</dbReference>
<feature type="binding site" evidence="5">
    <location>
        <begin position="72"/>
        <end position="74"/>
    </location>
    <ligand>
        <name>substrate</name>
    </ligand>
</feature>
<gene>
    <name evidence="5 8" type="primary">dut</name>
    <name evidence="8" type="ORF">QA636_00350</name>
    <name evidence="7" type="ORF">SAMN05216337_1005107</name>
</gene>
<dbReference type="SUPFAM" id="SSF51283">
    <property type="entry name" value="dUTPase-like"/>
    <property type="match status" value="1"/>
</dbReference>
<sequence length="152" mass="15982">MSATIKVEVHQLPHGADLLLPIYQTADAAGLDLLAAVPQSAPLLLLPGRYEMVPTGLTIALPPGYEAQVRPRSGLAAKYGVTVLNSPGTIDADYRGEINVLLINHGHEVFSIRRGERIAQMVIAPVTRAELVPVDVLPATGRGSGGFGSTGR</sequence>
<evidence type="ECO:0000313" key="9">
    <source>
        <dbReference type="Proteomes" id="UP000199245"/>
    </source>
</evidence>
<evidence type="ECO:0000259" key="6">
    <source>
        <dbReference type="Pfam" id="PF00692"/>
    </source>
</evidence>
<dbReference type="EC" id="3.6.1.23" evidence="5"/>
<accession>A0A1R1QCC3</accession>
<dbReference type="Pfam" id="PF00692">
    <property type="entry name" value="dUTPase"/>
    <property type="match status" value="1"/>
</dbReference>
<comment type="caution">
    <text evidence="5">Lacks conserved residue(s) required for the propagation of feature annotation.</text>
</comment>
<comment type="catalytic activity">
    <reaction evidence="4 5">
        <text>dUTP + H2O = dUMP + diphosphate + H(+)</text>
        <dbReference type="Rhea" id="RHEA:10248"/>
        <dbReference type="ChEBI" id="CHEBI:15377"/>
        <dbReference type="ChEBI" id="CHEBI:15378"/>
        <dbReference type="ChEBI" id="CHEBI:33019"/>
        <dbReference type="ChEBI" id="CHEBI:61555"/>
        <dbReference type="ChEBI" id="CHEBI:246422"/>
        <dbReference type="EC" id="3.6.1.23"/>
    </reaction>
</comment>
<evidence type="ECO:0000313" key="10">
    <source>
        <dbReference type="Proteomes" id="UP001221546"/>
    </source>
</evidence>
<evidence type="ECO:0000256" key="3">
    <source>
        <dbReference type="ARBA" id="ARBA00023080"/>
    </source>
</evidence>
<dbReference type="EMBL" id="CP121646">
    <property type="protein sequence ID" value="WFU64069.1"/>
    <property type="molecule type" value="Genomic_DNA"/>
</dbReference>
<dbReference type="InterPro" id="IPR036157">
    <property type="entry name" value="dUTPase-like_sf"/>
</dbReference>
<dbReference type="NCBIfam" id="NF001862">
    <property type="entry name" value="PRK00601.1"/>
    <property type="match status" value="1"/>
</dbReference>
<protein>
    <recommendedName>
        <fullName evidence="5">Deoxyuridine 5'-triphosphate nucleotidohydrolase</fullName>
        <shortName evidence="5">dUTPase</shortName>
        <ecNumber evidence="5">3.6.1.23</ecNumber>
    </recommendedName>
    <alternativeName>
        <fullName evidence="5">dUTP pyrophosphatase</fullName>
    </alternativeName>
</protein>
<keyword evidence="10" id="KW-1185">Reference proteome</keyword>
<dbReference type="RefSeq" id="WP_076833820.1">
    <property type="nucleotide sequence ID" value="NZ_CP121646.1"/>
</dbReference>
<dbReference type="CDD" id="cd07557">
    <property type="entry name" value="trimeric_dUTPase"/>
    <property type="match status" value="1"/>
</dbReference>
<proteinExistence type="inferred from homology"/>
<reference evidence="8 10" key="2">
    <citation type="submission" date="2023-04" db="EMBL/GenBank/DDBJ databases">
        <title>Australian commercial rhizobial inoculants.</title>
        <authorList>
            <person name="Kohlmeier M.G."/>
            <person name="O'Hara G.W."/>
            <person name="Colombi E."/>
            <person name="Ramsay J.P."/>
            <person name="Terpolilli J."/>
        </authorList>
    </citation>
    <scope>NUCLEOTIDE SEQUENCE [LARGE SCALE GENOMIC DNA]</scope>
    <source>
        <strain evidence="8 10">CB627</strain>
    </source>
</reference>
<dbReference type="GO" id="GO:0000287">
    <property type="term" value="F:magnesium ion binding"/>
    <property type="evidence" value="ECO:0007669"/>
    <property type="project" value="UniProtKB-UniRule"/>
</dbReference>
<dbReference type="Proteomes" id="UP000199245">
    <property type="component" value="Unassembled WGS sequence"/>
</dbReference>
<evidence type="ECO:0000313" key="7">
    <source>
        <dbReference type="EMBL" id="SDC81917.1"/>
    </source>
</evidence>
<evidence type="ECO:0000256" key="4">
    <source>
        <dbReference type="ARBA" id="ARBA00047686"/>
    </source>
</evidence>
<dbReference type="PANTHER" id="PTHR11241:SF0">
    <property type="entry name" value="DEOXYURIDINE 5'-TRIPHOSPHATE NUCLEOTIDOHYDROLASE"/>
    <property type="match status" value="1"/>
</dbReference>